<comment type="caution">
    <text evidence="1">The sequence shown here is derived from an EMBL/GenBank/DDBJ whole genome shotgun (WGS) entry which is preliminary data.</text>
</comment>
<sequence>MPKVCDRQVLINDVADLLSLTILEEEFDEGLGGCPPFDEWFEYFLVESTVEEIYEVQLALCLK</sequence>
<evidence type="ECO:0000313" key="1">
    <source>
        <dbReference type="EMBL" id="ETO77133.1"/>
    </source>
</evidence>
<protein>
    <submittedName>
        <fullName evidence="1">Uncharacterized protein</fullName>
    </submittedName>
</protein>
<accession>A0A081AE22</accession>
<gene>
    <name evidence="1" type="ORF">F444_07634</name>
</gene>
<dbReference type="EMBL" id="ANJA01001456">
    <property type="protein sequence ID" value="ETO77133.1"/>
    <property type="molecule type" value="Genomic_DNA"/>
</dbReference>
<name>A0A081AE22_PHYNI</name>
<evidence type="ECO:0000313" key="2">
    <source>
        <dbReference type="Proteomes" id="UP000028582"/>
    </source>
</evidence>
<dbReference type="Proteomes" id="UP000028582">
    <property type="component" value="Unassembled WGS sequence"/>
</dbReference>
<organism evidence="1 2">
    <name type="scientific">Phytophthora nicotianae P1976</name>
    <dbReference type="NCBI Taxonomy" id="1317066"/>
    <lineage>
        <taxon>Eukaryota</taxon>
        <taxon>Sar</taxon>
        <taxon>Stramenopiles</taxon>
        <taxon>Oomycota</taxon>
        <taxon>Peronosporomycetes</taxon>
        <taxon>Peronosporales</taxon>
        <taxon>Peronosporaceae</taxon>
        <taxon>Phytophthora</taxon>
    </lineage>
</organism>
<reference evidence="1 2" key="1">
    <citation type="submission" date="2013-11" db="EMBL/GenBank/DDBJ databases">
        <title>The Genome Sequence of Phytophthora parasitica P1976.</title>
        <authorList>
            <consortium name="The Broad Institute Genomics Platform"/>
            <person name="Russ C."/>
            <person name="Tyler B."/>
            <person name="Panabieres F."/>
            <person name="Shan W."/>
            <person name="Tripathy S."/>
            <person name="Grunwald N."/>
            <person name="Machado M."/>
            <person name="Johnson C.S."/>
            <person name="Walker B."/>
            <person name="Young S."/>
            <person name="Zeng Q."/>
            <person name="Gargeya S."/>
            <person name="Fitzgerald M."/>
            <person name="Haas B."/>
            <person name="Abouelleil A."/>
            <person name="Allen A.W."/>
            <person name="Alvarado L."/>
            <person name="Arachchi H.M."/>
            <person name="Berlin A.M."/>
            <person name="Chapman S.B."/>
            <person name="Gainer-Dewar J."/>
            <person name="Goldberg J."/>
            <person name="Griggs A."/>
            <person name="Gujja S."/>
            <person name="Hansen M."/>
            <person name="Howarth C."/>
            <person name="Imamovic A."/>
            <person name="Ireland A."/>
            <person name="Larimer J."/>
            <person name="McCowan C."/>
            <person name="Murphy C."/>
            <person name="Pearson M."/>
            <person name="Poon T.W."/>
            <person name="Priest M."/>
            <person name="Roberts A."/>
            <person name="Saif S."/>
            <person name="Shea T."/>
            <person name="Sisk P."/>
            <person name="Sykes S."/>
            <person name="Wortman J."/>
            <person name="Nusbaum C."/>
            <person name="Birren B."/>
        </authorList>
    </citation>
    <scope>NUCLEOTIDE SEQUENCE [LARGE SCALE GENOMIC DNA]</scope>
    <source>
        <strain evidence="1 2">P1976</strain>
    </source>
</reference>
<proteinExistence type="predicted"/>
<dbReference type="AlphaFoldDB" id="A0A081AE22"/>